<name>A0A482TWG4_9FLAO</name>
<dbReference type="Proteomes" id="UP000253235">
    <property type="component" value="Unassembled WGS sequence"/>
</dbReference>
<organism evidence="3 4">
    <name type="scientific">Flavobacterium petrolei</name>
    <dbReference type="NCBI Taxonomy" id="2259594"/>
    <lineage>
        <taxon>Bacteria</taxon>
        <taxon>Pseudomonadati</taxon>
        <taxon>Bacteroidota</taxon>
        <taxon>Flavobacteriia</taxon>
        <taxon>Flavobacteriales</taxon>
        <taxon>Flavobacteriaceae</taxon>
        <taxon>Flavobacterium</taxon>
    </lineage>
</organism>
<dbReference type="SUPFAM" id="SSF53756">
    <property type="entry name" value="UDP-Glycosyltransferase/glycogen phosphorylase"/>
    <property type="match status" value="1"/>
</dbReference>
<protein>
    <submittedName>
        <fullName evidence="3">Glycosyltransferase family 1 protein</fullName>
    </submittedName>
</protein>
<dbReference type="RefSeq" id="WP_113667021.1">
    <property type="nucleotide sequence ID" value="NZ_QNVY02000006.1"/>
</dbReference>
<proteinExistence type="predicted"/>
<dbReference type="GO" id="GO:0016757">
    <property type="term" value="F:glycosyltransferase activity"/>
    <property type="evidence" value="ECO:0007669"/>
    <property type="project" value="InterPro"/>
</dbReference>
<dbReference type="PANTHER" id="PTHR46401">
    <property type="entry name" value="GLYCOSYLTRANSFERASE WBBK-RELATED"/>
    <property type="match status" value="1"/>
</dbReference>
<evidence type="ECO:0000259" key="2">
    <source>
        <dbReference type="Pfam" id="PF00534"/>
    </source>
</evidence>
<evidence type="ECO:0000313" key="4">
    <source>
        <dbReference type="Proteomes" id="UP000253235"/>
    </source>
</evidence>
<dbReference type="Gene3D" id="3.40.50.2000">
    <property type="entry name" value="Glycogen Phosphorylase B"/>
    <property type="match status" value="2"/>
</dbReference>
<gene>
    <name evidence="3" type="ORF">DR871_015410</name>
</gene>
<sequence>MNKNILLFGPIGDFGGRELESGFVASILSTKYNVAICSSGTISKKSQAFAFDKNLKVFSVKQLLFDEYWVLKLLAYISFFKNFFKGEINSYVNSAIAKRFLSYDKKTRIILENLITDYDAIFVVAQLSSGLVSDAIKIAKRKNKKVLFRTTGTITFSDFDFINSVDYFIHHSINNSSRLEENKNHNHNYTIIDQCAYNEIDLFEIPTSDKKIFKFLILSRLSPEKGVQEIIDFFLRVCSENDILFIAGNGVLERDLKIKFKDLKNIKFLGFVKSSDLSALFEIIDCLIIPSPEESGPLVGIEAMCAGKIIISTKVGAMQERMIGSLNDYWFDNNNFESFRKVFFDVKKLNVMQIKKTSVSLKEKYKMEYSIHEISKKYLNIVDKVLYPCE</sequence>
<feature type="domain" description="Glycosyl transferase family 1" evidence="2">
    <location>
        <begin position="203"/>
        <end position="341"/>
    </location>
</feature>
<keyword evidence="4" id="KW-1185">Reference proteome</keyword>
<dbReference type="PANTHER" id="PTHR46401:SF2">
    <property type="entry name" value="GLYCOSYLTRANSFERASE WBBK-RELATED"/>
    <property type="match status" value="1"/>
</dbReference>
<reference evidence="3 4" key="1">
    <citation type="submission" date="2019-01" db="EMBL/GenBank/DDBJ databases">
        <title>Flavobacterium sp. nov. isolated from arctic soil.</title>
        <authorList>
            <person name="Kim D.-U."/>
        </authorList>
    </citation>
    <scope>NUCLEOTIDE SEQUENCE [LARGE SCALE GENOMIC DNA]</scope>
    <source>
        <strain evidence="3 4">Kopri-42</strain>
    </source>
</reference>
<dbReference type="AlphaFoldDB" id="A0A482TWG4"/>
<evidence type="ECO:0000313" key="3">
    <source>
        <dbReference type="EMBL" id="RYJ50880.1"/>
    </source>
</evidence>
<dbReference type="InterPro" id="IPR001296">
    <property type="entry name" value="Glyco_trans_1"/>
</dbReference>
<accession>A0A482TWG4</accession>
<comment type="caution">
    <text evidence="3">The sequence shown here is derived from an EMBL/GenBank/DDBJ whole genome shotgun (WGS) entry which is preliminary data.</text>
</comment>
<dbReference type="OrthoDB" id="1403340at2"/>
<dbReference type="GO" id="GO:0009103">
    <property type="term" value="P:lipopolysaccharide biosynthetic process"/>
    <property type="evidence" value="ECO:0007669"/>
    <property type="project" value="TreeGrafter"/>
</dbReference>
<dbReference type="EMBL" id="QNVY02000006">
    <property type="protein sequence ID" value="RYJ50880.1"/>
    <property type="molecule type" value="Genomic_DNA"/>
</dbReference>
<evidence type="ECO:0000256" key="1">
    <source>
        <dbReference type="ARBA" id="ARBA00022679"/>
    </source>
</evidence>
<dbReference type="Pfam" id="PF00534">
    <property type="entry name" value="Glycos_transf_1"/>
    <property type="match status" value="1"/>
</dbReference>
<keyword evidence="1 3" id="KW-0808">Transferase</keyword>